<dbReference type="PANTHER" id="PTHR12845">
    <property type="entry name" value="GUANINE NUCLEOTIDE EXCHANGE FACTOR"/>
    <property type="match status" value="1"/>
</dbReference>
<feature type="compositionally biased region" description="Low complexity" evidence="1">
    <location>
        <begin position="705"/>
        <end position="718"/>
    </location>
</feature>
<comment type="caution">
    <text evidence="2">The sequence shown here is derived from an EMBL/GenBank/DDBJ whole genome shotgun (WGS) entry which is preliminary data.</text>
</comment>
<feature type="compositionally biased region" description="Basic and acidic residues" evidence="1">
    <location>
        <begin position="499"/>
        <end position="523"/>
    </location>
</feature>
<feature type="compositionally biased region" description="Acidic residues" evidence="1">
    <location>
        <begin position="683"/>
        <end position="702"/>
    </location>
</feature>
<reference evidence="2" key="1">
    <citation type="submission" date="2018-04" db="EMBL/GenBank/DDBJ databases">
        <title>Whole genome sequencing of Hypsizygus marmoreus.</title>
        <authorList>
            <person name="Choi I.-G."/>
            <person name="Min B."/>
            <person name="Kim J.-G."/>
            <person name="Kim S."/>
            <person name="Oh Y.-L."/>
            <person name="Kong W.-S."/>
            <person name="Park H."/>
            <person name="Jeong J."/>
            <person name="Song E.-S."/>
        </authorList>
    </citation>
    <scope>NUCLEOTIDE SEQUENCE [LARGE SCALE GENOMIC DNA]</scope>
    <source>
        <strain evidence="2">51987-8</strain>
    </source>
</reference>
<feature type="region of interest" description="Disordered" evidence="1">
    <location>
        <begin position="1148"/>
        <end position="1250"/>
    </location>
</feature>
<feature type="compositionally biased region" description="Low complexity" evidence="1">
    <location>
        <begin position="196"/>
        <end position="214"/>
    </location>
</feature>
<feature type="compositionally biased region" description="Polar residues" evidence="1">
    <location>
        <begin position="215"/>
        <end position="276"/>
    </location>
</feature>
<feature type="region of interest" description="Disordered" evidence="1">
    <location>
        <begin position="482"/>
        <end position="548"/>
    </location>
</feature>
<protein>
    <submittedName>
        <fullName evidence="2">Uncharacterized protein</fullName>
    </submittedName>
</protein>
<feature type="compositionally biased region" description="Basic and acidic residues" evidence="1">
    <location>
        <begin position="759"/>
        <end position="769"/>
    </location>
</feature>
<feature type="compositionally biased region" description="Low complexity" evidence="1">
    <location>
        <begin position="21"/>
        <end position="37"/>
    </location>
</feature>
<dbReference type="InterPro" id="IPR047271">
    <property type="entry name" value="Ephexin-like"/>
</dbReference>
<feature type="compositionally biased region" description="Pro residues" evidence="1">
    <location>
        <begin position="422"/>
        <end position="433"/>
    </location>
</feature>
<evidence type="ECO:0000313" key="3">
    <source>
        <dbReference type="Proteomes" id="UP000076154"/>
    </source>
</evidence>
<feature type="compositionally biased region" description="Polar residues" evidence="1">
    <location>
        <begin position="38"/>
        <end position="50"/>
    </location>
</feature>
<name>A0A369J2L9_HYPMA</name>
<dbReference type="PANTHER" id="PTHR12845:SF5">
    <property type="entry name" value="EPHEXIN, ISOFORM D"/>
    <property type="match status" value="1"/>
</dbReference>
<feature type="compositionally biased region" description="Polar residues" evidence="1">
    <location>
        <begin position="369"/>
        <end position="378"/>
    </location>
</feature>
<organism evidence="2 3">
    <name type="scientific">Hypsizygus marmoreus</name>
    <name type="common">White beech mushroom</name>
    <name type="synonym">Agaricus marmoreus</name>
    <dbReference type="NCBI Taxonomy" id="39966"/>
    <lineage>
        <taxon>Eukaryota</taxon>
        <taxon>Fungi</taxon>
        <taxon>Dikarya</taxon>
        <taxon>Basidiomycota</taxon>
        <taxon>Agaricomycotina</taxon>
        <taxon>Agaricomycetes</taxon>
        <taxon>Agaricomycetidae</taxon>
        <taxon>Agaricales</taxon>
        <taxon>Tricholomatineae</taxon>
        <taxon>Lyophyllaceae</taxon>
        <taxon>Hypsizygus</taxon>
    </lineage>
</organism>
<dbReference type="GO" id="GO:0005085">
    <property type="term" value="F:guanyl-nucleotide exchange factor activity"/>
    <property type="evidence" value="ECO:0007669"/>
    <property type="project" value="InterPro"/>
</dbReference>
<feature type="region of interest" description="Disordered" evidence="1">
    <location>
        <begin position="346"/>
        <end position="380"/>
    </location>
</feature>
<evidence type="ECO:0000313" key="2">
    <source>
        <dbReference type="EMBL" id="RDB15390.1"/>
    </source>
</evidence>
<keyword evidence="3" id="KW-1185">Reference proteome</keyword>
<dbReference type="InParanoid" id="A0A369J2L9"/>
<feature type="compositionally biased region" description="Basic and acidic residues" evidence="1">
    <location>
        <begin position="1148"/>
        <end position="1157"/>
    </location>
</feature>
<feature type="region of interest" description="Disordered" evidence="1">
    <location>
        <begin position="1"/>
        <end position="51"/>
    </location>
</feature>
<feature type="compositionally biased region" description="Acidic residues" evidence="1">
    <location>
        <begin position="730"/>
        <end position="747"/>
    </location>
</feature>
<dbReference type="EMBL" id="LUEZ02000173">
    <property type="protein sequence ID" value="RDB15390.1"/>
    <property type="molecule type" value="Genomic_DNA"/>
</dbReference>
<feature type="compositionally biased region" description="Acidic residues" evidence="1">
    <location>
        <begin position="770"/>
        <end position="795"/>
    </location>
</feature>
<proteinExistence type="predicted"/>
<evidence type="ECO:0000256" key="1">
    <source>
        <dbReference type="SAM" id="MobiDB-lite"/>
    </source>
</evidence>
<feature type="compositionally biased region" description="Low complexity" evidence="1">
    <location>
        <begin position="1161"/>
        <end position="1190"/>
    </location>
</feature>
<dbReference type="Proteomes" id="UP000076154">
    <property type="component" value="Unassembled WGS sequence"/>
</dbReference>
<feature type="compositionally biased region" description="Acidic residues" evidence="1">
    <location>
        <begin position="525"/>
        <end position="548"/>
    </location>
</feature>
<feature type="region of interest" description="Disordered" evidence="1">
    <location>
        <begin position="130"/>
        <end position="299"/>
    </location>
</feature>
<accession>A0A369J2L9</accession>
<dbReference type="OrthoDB" id="3131692at2759"/>
<feature type="region of interest" description="Disordered" evidence="1">
    <location>
        <begin position="666"/>
        <end position="804"/>
    </location>
</feature>
<sequence>MAPKRSAVSKKAAPVTPVTSRTLRSAARAAKAVPATTNTEKTGNSNTQATVPAIGASSRDNTEQPTLAVAQAVSPTKKSQIPAKTAQVVTANTTTSAATDTRTAKSLTYAQVASPKTSQPVARGLGVAISDLNGGRVDNGTRNVQHVTNAEGSNPQTSASTAHQSTNTNKKTSTQATASLRTASTAHQSTNANKVTSTQATTTASTAHQSTNTNKKTSTQATASLTTRSTAHQSNNNNKNPTQATASLTNTSTSHQSTDLTQTASSLAISGSSHQHINQKTTKQKKKNRVNNDTTDSDIEEIVPPIIGQPQQDHPNAMVQRTSGLTSALVRLWQSMVQRTMEIETQATQSGSTREIANKPTLRGPGQRGNLSPPTTINPELVNRTRNANRARSQAAAAAAGQGLRFSHVEIKTRPGRSRIHSPPPASSPPPGSSPVASSDVQIITPPPNSAQSPKYPDRNIEPLNLGVNVPAAVRREASDVFGHGRGHSDAGDDEAAGDDDHQERGSRDGGDNDDVNEPHSDGGNEGDGDSDGDGEKEDDTYGLEFDEGVQYDFRNCHADPPILMQGFLEPNTDEDDEHEAQFYEVQDPDSGLWCILPDGYHPSRPPPMSPPPTTLLVSTDRDYIFEREDDDGTVIRFVGGLTLGIQDDYDKSTKISDFNIDKWYDVPKGHRAPFFTSSGDSMDVDEDEDIAGPDADTEEDRASDASGASGSSYGETAAAERRRKKGADDVSEEEEDDEDDTVPDDDATPRQNPKGKKKQEATRARAELEEAEESPDDLDEESEGGTADDGEDDDGTGKVYKRGPYSKAELKKIKSWGGNSMSGARQLSRELNRPVEQVIWKGFPNVTFGRRLGLWATYQRWFHLLPHAKDAKGLKLKEWNVFVRTKYNEDLLTLSESERLEVLDKMEGDLLVEGRVPETRGNLVGGLKTCVRQMTGLSEAYWERRGILVVGAVLSTNSDPVLPQAQSVFTGESRVWELFADNEVGLRRMVDGFRSLVITKFMGGAATAFDLAVPGPATRSEPESNNTTIGRRCDKGRSDISSIMLAVMVDSGIERSAVPWVNYLRMLVEGSKCLVQWPDNYPTPGLGFQLQSLTPESTIQLAETLVEWTAVQTAYKINSTDYLTIPLVMSRSGKVLAMIRDICRRSTKCKNDDGHGDGSGPSHTTSMVDSTSSAMNSAAAAESSTSDSAGHAVQTGPPAASSRSGLDARPIKALPTRAEEEPARWPKKRARRDSTPPEMLPGMSRSSVPRYEVVGGDTFAPEVRVVQQSRMGQQDRVFVPPVSRYQGQLLDRGYHEYDDHHFNAQDGYHDQRAVTGYRNPGIQRAMGDYDQGDGRDYFGFGRTIPHTFDTYPQQHVGEEFVDGHGTSQMVIGPVRPRPMPAINVQRGVPARGYVNGRMLARRM</sequence>
<gene>
    <name evidence="2" type="ORF">Hypma_004632</name>
</gene>
<feature type="compositionally biased region" description="Polar residues" evidence="1">
    <location>
        <begin position="140"/>
        <end position="195"/>
    </location>
</feature>
<feature type="compositionally biased region" description="Polar residues" evidence="1">
    <location>
        <begin position="346"/>
        <end position="355"/>
    </location>
</feature>
<feature type="region of interest" description="Disordered" evidence="1">
    <location>
        <begin position="414"/>
        <end position="464"/>
    </location>
</feature>